<protein>
    <recommendedName>
        <fullName evidence="6">DEK-C domain-containing protein</fullName>
    </recommendedName>
</protein>
<keyword evidence="4" id="KW-0539">Nucleus</keyword>
<evidence type="ECO:0000256" key="4">
    <source>
        <dbReference type="ARBA" id="ARBA00023242"/>
    </source>
</evidence>
<evidence type="ECO:0000256" key="3">
    <source>
        <dbReference type="ARBA" id="ARBA00023125"/>
    </source>
</evidence>
<proteinExistence type="predicted"/>
<evidence type="ECO:0000259" key="6">
    <source>
        <dbReference type="PROSITE" id="PS51998"/>
    </source>
</evidence>
<dbReference type="EMBL" id="JADCNM010000003">
    <property type="protein sequence ID" value="KAG0489871.1"/>
    <property type="molecule type" value="Genomic_DNA"/>
</dbReference>
<evidence type="ECO:0000256" key="1">
    <source>
        <dbReference type="ARBA" id="ARBA00004123"/>
    </source>
</evidence>
<dbReference type="Proteomes" id="UP000639772">
    <property type="component" value="Chromosome 3"/>
</dbReference>
<accession>A0A835RIZ8</accession>
<evidence type="ECO:0000313" key="8">
    <source>
        <dbReference type="Proteomes" id="UP000639772"/>
    </source>
</evidence>
<dbReference type="GO" id="GO:0003677">
    <property type="term" value="F:DNA binding"/>
    <property type="evidence" value="ECO:0007669"/>
    <property type="project" value="UniProtKB-KW"/>
</dbReference>
<feature type="region of interest" description="Disordered" evidence="5">
    <location>
        <begin position="237"/>
        <end position="457"/>
    </location>
</feature>
<evidence type="ECO:0000256" key="2">
    <source>
        <dbReference type="ARBA" id="ARBA00022853"/>
    </source>
</evidence>
<feature type="domain" description="DEK-C" evidence="6">
    <location>
        <begin position="455"/>
        <end position="510"/>
    </location>
</feature>
<feature type="compositionally biased region" description="Basic and acidic residues" evidence="5">
    <location>
        <begin position="381"/>
        <end position="407"/>
    </location>
</feature>
<dbReference type="Pfam" id="PF08766">
    <property type="entry name" value="DEK_C"/>
    <property type="match status" value="1"/>
</dbReference>
<reference evidence="7 8" key="1">
    <citation type="journal article" date="2020" name="Nat. Food">
        <title>A phased Vanilla planifolia genome enables genetic improvement of flavour and production.</title>
        <authorList>
            <person name="Hasing T."/>
            <person name="Tang H."/>
            <person name="Brym M."/>
            <person name="Khazi F."/>
            <person name="Huang T."/>
            <person name="Chambers A.H."/>
        </authorList>
    </citation>
    <scope>NUCLEOTIDE SEQUENCE [LARGE SCALE GENOMIC DNA]</scope>
    <source>
        <tissue evidence="7">Leaf</tissue>
    </source>
</reference>
<dbReference type="PANTHER" id="PTHR13468:SF1">
    <property type="entry name" value="PROTEIN DEK"/>
    <property type="match status" value="1"/>
</dbReference>
<sequence>MFTSIWAFHLCLPSRSPRSNWFAFPRNSLAESEIAEVAWRSMASKSSDEEVRNQTPQKRGVKRKREEEETPATTLASPNRPSRERKPVERYGSDVPQRTATAKSPTIQRVGFVFLFLEEESGFCRGGFGDASFYLFGCFRVLGKSSRKFRTVHCLKRNLLQFSGFVWSQNETKGKSKVKESLNKCNKDRLMEYCDLLDLYTVKRKTKKEEIVAKVLEFLESPTVTRELVLSKRSKRFDQDGKGTGQWELGETSSGRAKKDEEGKNNEESASKVTTSGERIVSRGEAKSKDKKKCQKAAKTHDDDEEEGNTKDGSAVVENNGSEKIFAKDMPKRKAKKNCQKIAKTDQEKGGKDNDGSASEETRKSEPKVKIKKGRQKAAKTNKEVEKEAKTKDKSSLEEIRRSERILAKGKTKKVHQKAVKIHEDKGNNNDGNATEEKRSAKAVTKGKGKEISDEPSTEQLHFAISEIVKELDFNVATVRDVILHLGARFSTNLMHRKGEIQKILNDVISNMTDDEDDEDAE</sequence>
<feature type="compositionally biased region" description="Polar residues" evidence="5">
    <location>
        <begin position="71"/>
        <end position="80"/>
    </location>
</feature>
<feature type="compositionally biased region" description="Basic and acidic residues" evidence="5">
    <location>
        <begin position="81"/>
        <end position="92"/>
    </location>
</feature>
<gene>
    <name evidence="7" type="ORF">HPP92_006734</name>
</gene>
<feature type="compositionally biased region" description="Basic residues" evidence="5">
    <location>
        <begin position="289"/>
        <end position="298"/>
    </location>
</feature>
<feature type="compositionally biased region" description="Basic and acidic residues" evidence="5">
    <location>
        <begin position="257"/>
        <end position="270"/>
    </location>
</feature>
<dbReference type="GO" id="GO:2000779">
    <property type="term" value="P:regulation of double-strand break repair"/>
    <property type="evidence" value="ECO:0007669"/>
    <property type="project" value="TreeGrafter"/>
</dbReference>
<feature type="compositionally biased region" description="Basic residues" evidence="5">
    <location>
        <begin position="408"/>
        <end position="420"/>
    </location>
</feature>
<organism evidence="7 8">
    <name type="scientific">Vanilla planifolia</name>
    <name type="common">Vanilla</name>
    <dbReference type="NCBI Taxonomy" id="51239"/>
    <lineage>
        <taxon>Eukaryota</taxon>
        <taxon>Viridiplantae</taxon>
        <taxon>Streptophyta</taxon>
        <taxon>Embryophyta</taxon>
        <taxon>Tracheophyta</taxon>
        <taxon>Spermatophyta</taxon>
        <taxon>Magnoliopsida</taxon>
        <taxon>Liliopsida</taxon>
        <taxon>Asparagales</taxon>
        <taxon>Orchidaceae</taxon>
        <taxon>Vanilloideae</taxon>
        <taxon>Vanilleae</taxon>
        <taxon>Vanilla</taxon>
    </lineage>
</organism>
<dbReference type="GO" id="GO:0005634">
    <property type="term" value="C:nucleus"/>
    <property type="evidence" value="ECO:0007669"/>
    <property type="project" value="UniProtKB-SubCell"/>
</dbReference>
<comment type="subcellular location">
    <subcellularLocation>
        <location evidence="1">Nucleus</location>
    </subcellularLocation>
</comment>
<dbReference type="InterPro" id="IPR044198">
    <property type="entry name" value="DEK"/>
</dbReference>
<dbReference type="PANTHER" id="PTHR13468">
    <property type="entry name" value="DEK PROTEIN"/>
    <property type="match status" value="1"/>
</dbReference>
<feature type="compositionally biased region" description="Basic and acidic residues" evidence="5">
    <location>
        <begin position="343"/>
        <end position="369"/>
    </location>
</feature>
<dbReference type="AlphaFoldDB" id="A0A835RIZ8"/>
<feature type="compositionally biased region" description="Basic residues" evidence="5">
    <location>
        <begin position="370"/>
        <end position="380"/>
    </location>
</feature>
<evidence type="ECO:0000256" key="5">
    <source>
        <dbReference type="SAM" id="MobiDB-lite"/>
    </source>
</evidence>
<keyword evidence="2" id="KW-0156">Chromatin regulator</keyword>
<dbReference type="GO" id="GO:0006325">
    <property type="term" value="P:chromatin organization"/>
    <property type="evidence" value="ECO:0007669"/>
    <property type="project" value="UniProtKB-KW"/>
</dbReference>
<dbReference type="InterPro" id="IPR014876">
    <property type="entry name" value="DEK_C"/>
</dbReference>
<dbReference type="OrthoDB" id="370884at2759"/>
<evidence type="ECO:0000313" key="7">
    <source>
        <dbReference type="EMBL" id="KAG0489871.1"/>
    </source>
</evidence>
<dbReference type="PROSITE" id="PS51998">
    <property type="entry name" value="DEK_C"/>
    <property type="match status" value="1"/>
</dbReference>
<comment type="caution">
    <text evidence="7">The sequence shown here is derived from an EMBL/GenBank/DDBJ whole genome shotgun (WGS) entry which is preliminary data.</text>
</comment>
<name>A0A835RIZ8_VANPL</name>
<dbReference type="Gene3D" id="1.10.10.60">
    <property type="entry name" value="Homeodomain-like"/>
    <property type="match status" value="1"/>
</dbReference>
<dbReference type="SUPFAM" id="SSF109715">
    <property type="entry name" value="DEK C-terminal domain"/>
    <property type="match status" value="1"/>
</dbReference>
<feature type="region of interest" description="Disordered" evidence="5">
    <location>
        <begin position="42"/>
        <end position="102"/>
    </location>
</feature>
<keyword evidence="3" id="KW-0238">DNA-binding</keyword>
<dbReference type="GO" id="GO:0042393">
    <property type="term" value="F:histone binding"/>
    <property type="evidence" value="ECO:0007669"/>
    <property type="project" value="TreeGrafter"/>
</dbReference>